<evidence type="ECO:0000313" key="2">
    <source>
        <dbReference type="EMBL" id="GJE28629.1"/>
    </source>
</evidence>
<evidence type="ECO:0000313" key="3">
    <source>
        <dbReference type="Proteomes" id="UP001055156"/>
    </source>
</evidence>
<accession>A0ABQ4TDN3</accession>
<reference evidence="2" key="1">
    <citation type="journal article" date="2021" name="Front. Microbiol.">
        <title>Comprehensive Comparative Genomics and Phenotyping of Methylobacterium Species.</title>
        <authorList>
            <person name="Alessa O."/>
            <person name="Ogura Y."/>
            <person name="Fujitani Y."/>
            <person name="Takami H."/>
            <person name="Hayashi T."/>
            <person name="Sahin N."/>
            <person name="Tani A."/>
        </authorList>
    </citation>
    <scope>NUCLEOTIDE SEQUENCE</scope>
    <source>
        <strain evidence="2">NBRC 15689</strain>
    </source>
</reference>
<gene>
    <name evidence="2" type="ORF">LKMONMHP_3502</name>
</gene>
<dbReference type="Pfam" id="PF06698">
    <property type="entry name" value="DUF1192"/>
    <property type="match status" value="1"/>
</dbReference>
<reference evidence="2" key="2">
    <citation type="submission" date="2021-08" db="EMBL/GenBank/DDBJ databases">
        <authorList>
            <person name="Tani A."/>
            <person name="Ola A."/>
            <person name="Ogura Y."/>
            <person name="Katsura K."/>
            <person name="Hayashi T."/>
        </authorList>
    </citation>
    <scope>NUCLEOTIDE SEQUENCE</scope>
    <source>
        <strain evidence="2">NBRC 15689</strain>
    </source>
</reference>
<protein>
    <recommendedName>
        <fullName evidence="4">DUF1192 domain-containing protein</fullName>
    </recommendedName>
</protein>
<evidence type="ECO:0000256" key="1">
    <source>
        <dbReference type="SAM" id="Coils"/>
    </source>
</evidence>
<name>A0ABQ4TDN3_METOR</name>
<keyword evidence="1" id="KW-0175">Coiled coil</keyword>
<organism evidence="2 3">
    <name type="scientific">Methylobacterium organophilum</name>
    <dbReference type="NCBI Taxonomy" id="410"/>
    <lineage>
        <taxon>Bacteria</taxon>
        <taxon>Pseudomonadati</taxon>
        <taxon>Pseudomonadota</taxon>
        <taxon>Alphaproteobacteria</taxon>
        <taxon>Hyphomicrobiales</taxon>
        <taxon>Methylobacteriaceae</taxon>
        <taxon>Methylobacterium</taxon>
    </lineage>
</organism>
<dbReference type="EMBL" id="BPQV01000011">
    <property type="protein sequence ID" value="GJE28629.1"/>
    <property type="molecule type" value="Genomic_DNA"/>
</dbReference>
<comment type="caution">
    <text evidence="2">The sequence shown here is derived from an EMBL/GenBank/DDBJ whole genome shotgun (WGS) entry which is preliminary data.</text>
</comment>
<keyword evidence="3" id="KW-1185">Reference proteome</keyword>
<dbReference type="RefSeq" id="WP_238312573.1">
    <property type="nucleotide sequence ID" value="NZ_BPQV01000011.1"/>
</dbReference>
<dbReference type="Proteomes" id="UP001055156">
    <property type="component" value="Unassembled WGS sequence"/>
</dbReference>
<proteinExistence type="predicted"/>
<feature type="coiled-coil region" evidence="1">
    <location>
        <begin position="27"/>
        <end position="54"/>
    </location>
</feature>
<evidence type="ECO:0008006" key="4">
    <source>
        <dbReference type="Google" id="ProtNLM"/>
    </source>
</evidence>
<sequence>MSAEEDEGRPKRVARHEVGQRLDDLSVEEIGERIALLRTEIDRLEAAKKAKQAARAAAGSIFKL</sequence>
<dbReference type="InterPro" id="IPR009579">
    <property type="entry name" value="DUF1192"/>
</dbReference>